<sequence>MSCANLVVAPIILVFITGRYLAFEKINFFNAVADRVNFSCRIKFSAFQEVASHRVFTINVGYFSNFDLIIRIMLGYFDDYSAALSCIFMLYQFACTIWEKLIAL</sequence>
<reference evidence="2" key="1">
    <citation type="submission" date="2019-08" db="EMBL/GenBank/DDBJ databases">
        <authorList>
            <person name="Kucharzyk K."/>
            <person name="Murdoch R.W."/>
            <person name="Higgins S."/>
            <person name="Loffler F."/>
        </authorList>
    </citation>
    <scope>NUCLEOTIDE SEQUENCE</scope>
</reference>
<proteinExistence type="predicted"/>
<evidence type="ECO:0000256" key="1">
    <source>
        <dbReference type="SAM" id="Phobius"/>
    </source>
</evidence>
<comment type="caution">
    <text evidence="2">The sequence shown here is derived from an EMBL/GenBank/DDBJ whole genome shotgun (WGS) entry which is preliminary data.</text>
</comment>
<accession>A0A645DCI3</accession>
<name>A0A645DCI3_9ZZZZ</name>
<organism evidence="2">
    <name type="scientific">bioreactor metagenome</name>
    <dbReference type="NCBI Taxonomy" id="1076179"/>
    <lineage>
        <taxon>unclassified sequences</taxon>
        <taxon>metagenomes</taxon>
        <taxon>ecological metagenomes</taxon>
    </lineage>
</organism>
<gene>
    <name evidence="2" type="ORF">SDC9_134020</name>
</gene>
<keyword evidence="1" id="KW-0812">Transmembrane</keyword>
<protein>
    <submittedName>
        <fullName evidence="2">Uncharacterized protein</fullName>
    </submittedName>
</protein>
<feature type="transmembrane region" description="Helical" evidence="1">
    <location>
        <begin position="6"/>
        <end position="22"/>
    </location>
</feature>
<keyword evidence="1" id="KW-1133">Transmembrane helix</keyword>
<evidence type="ECO:0000313" key="2">
    <source>
        <dbReference type="EMBL" id="MPM86927.1"/>
    </source>
</evidence>
<dbReference type="AlphaFoldDB" id="A0A645DCI3"/>
<keyword evidence="1" id="KW-0472">Membrane</keyword>
<dbReference type="EMBL" id="VSSQ01034852">
    <property type="protein sequence ID" value="MPM86927.1"/>
    <property type="molecule type" value="Genomic_DNA"/>
</dbReference>